<protein>
    <recommendedName>
        <fullName evidence="3">Excreted virulence factor EspC (Type VII ESX diderm)</fullName>
    </recommendedName>
</protein>
<proteinExistence type="predicted"/>
<dbReference type="Proteomes" id="UP000635245">
    <property type="component" value="Unassembled WGS sequence"/>
</dbReference>
<evidence type="ECO:0000313" key="2">
    <source>
        <dbReference type="Proteomes" id="UP000635245"/>
    </source>
</evidence>
<sequence length="122" mass="11916">MAIAPIRTGEGAVVSGVNAPGGYTAETGSMASQAQTINDAAEEAKDAVKDTKPAKVTEAEFGTAHSQYAADFSAAIEALGTGADAMCGSLISLAQGIGSAGEKYAAAESEQSSAANQSGSGL</sequence>
<gene>
    <name evidence="1" type="ORF">JHE00_06595</name>
</gene>
<dbReference type="AlphaFoldDB" id="A0A934QNP8"/>
<name>A0A934QNP8_9PSEU</name>
<accession>A0A934QNP8</accession>
<dbReference type="EMBL" id="JAENJH010000002">
    <property type="protein sequence ID" value="MBK1783996.1"/>
    <property type="molecule type" value="Genomic_DNA"/>
</dbReference>
<reference evidence="1" key="1">
    <citation type="submission" date="2020-12" db="EMBL/GenBank/DDBJ databases">
        <title>Prauserella sp. ASG 168, a novel actinomycete isolated from cave rock.</title>
        <authorList>
            <person name="Suriyachadkun C."/>
        </authorList>
    </citation>
    <scope>NUCLEOTIDE SEQUENCE</scope>
    <source>
        <strain evidence="1">ASG 168</strain>
    </source>
</reference>
<organism evidence="1 2">
    <name type="scientific">Prauserella cavernicola</name>
    <dbReference type="NCBI Taxonomy" id="2800127"/>
    <lineage>
        <taxon>Bacteria</taxon>
        <taxon>Bacillati</taxon>
        <taxon>Actinomycetota</taxon>
        <taxon>Actinomycetes</taxon>
        <taxon>Pseudonocardiales</taxon>
        <taxon>Pseudonocardiaceae</taxon>
        <taxon>Prauserella</taxon>
    </lineage>
</organism>
<keyword evidence="2" id="KW-1185">Reference proteome</keyword>
<comment type="caution">
    <text evidence="1">The sequence shown here is derived from an EMBL/GenBank/DDBJ whole genome shotgun (WGS) entry which is preliminary data.</text>
</comment>
<evidence type="ECO:0008006" key="3">
    <source>
        <dbReference type="Google" id="ProtNLM"/>
    </source>
</evidence>
<evidence type="ECO:0000313" key="1">
    <source>
        <dbReference type="EMBL" id="MBK1783996.1"/>
    </source>
</evidence>